<proteinExistence type="predicted"/>
<name>A0AAV7VP92_PLEWA</name>
<comment type="caution">
    <text evidence="1">The sequence shown here is derived from an EMBL/GenBank/DDBJ whole genome shotgun (WGS) entry which is preliminary data.</text>
</comment>
<evidence type="ECO:0000313" key="2">
    <source>
        <dbReference type="Proteomes" id="UP001066276"/>
    </source>
</evidence>
<organism evidence="1 2">
    <name type="scientific">Pleurodeles waltl</name>
    <name type="common">Iberian ribbed newt</name>
    <dbReference type="NCBI Taxonomy" id="8319"/>
    <lineage>
        <taxon>Eukaryota</taxon>
        <taxon>Metazoa</taxon>
        <taxon>Chordata</taxon>
        <taxon>Craniata</taxon>
        <taxon>Vertebrata</taxon>
        <taxon>Euteleostomi</taxon>
        <taxon>Amphibia</taxon>
        <taxon>Batrachia</taxon>
        <taxon>Caudata</taxon>
        <taxon>Salamandroidea</taxon>
        <taxon>Salamandridae</taxon>
        <taxon>Pleurodelinae</taxon>
        <taxon>Pleurodeles</taxon>
    </lineage>
</organism>
<evidence type="ECO:0000313" key="1">
    <source>
        <dbReference type="EMBL" id="KAJ1202103.1"/>
    </source>
</evidence>
<protein>
    <submittedName>
        <fullName evidence="1">Uncharacterized protein</fullName>
    </submittedName>
</protein>
<dbReference type="AlphaFoldDB" id="A0AAV7VP92"/>
<sequence length="234" mass="27163">MYLQSLLVANRRLCFRNGKRFLTAHDLFDGTIAHEDSILNLEGCGIALDDACPSSFKPKSTFLPVIHCDAIDVFEREVIKHLKKMRYDGNDSRKNLTAVQWKALQDLKKDCTIVIQQSDKGGNVVVQDANKYVAEGLRQLSQSKCYKQVHHEDVKLMNDGYYGTLMDWREKGLLEWEEFLFLKCDYPKIPMLYLLPKIHKDRTNPPDEDWIRLYNGREVKIMLRKPKPESSAVK</sequence>
<dbReference type="Proteomes" id="UP001066276">
    <property type="component" value="Chromosome 2_1"/>
</dbReference>
<reference evidence="1" key="1">
    <citation type="journal article" date="2022" name="bioRxiv">
        <title>Sequencing and chromosome-scale assembly of the giantPleurodeles waltlgenome.</title>
        <authorList>
            <person name="Brown T."/>
            <person name="Elewa A."/>
            <person name="Iarovenko S."/>
            <person name="Subramanian E."/>
            <person name="Araus A.J."/>
            <person name="Petzold A."/>
            <person name="Susuki M."/>
            <person name="Suzuki K.-i.T."/>
            <person name="Hayashi T."/>
            <person name="Toyoda A."/>
            <person name="Oliveira C."/>
            <person name="Osipova E."/>
            <person name="Leigh N.D."/>
            <person name="Simon A."/>
            <person name="Yun M.H."/>
        </authorList>
    </citation>
    <scope>NUCLEOTIDE SEQUENCE</scope>
    <source>
        <strain evidence="1">20211129_DDA</strain>
        <tissue evidence="1">Liver</tissue>
    </source>
</reference>
<accession>A0AAV7VP92</accession>
<dbReference type="EMBL" id="JANPWB010000003">
    <property type="protein sequence ID" value="KAJ1202103.1"/>
    <property type="molecule type" value="Genomic_DNA"/>
</dbReference>
<gene>
    <name evidence="1" type="ORF">NDU88_005905</name>
</gene>
<keyword evidence="2" id="KW-1185">Reference proteome</keyword>